<evidence type="ECO:0000313" key="9">
    <source>
        <dbReference type="Proteomes" id="UP000030392"/>
    </source>
</evidence>
<keyword evidence="1 6" id="KW-0819">tRNA processing</keyword>
<evidence type="ECO:0000256" key="2">
    <source>
        <dbReference type="ARBA" id="ARBA00022722"/>
    </source>
</evidence>
<sequence length="128" mass="14732">MVLPKHMRLKGHRCFDFIYKEGSRFYSSSMVLRVTDANKKPQVKGKQSKTRPSIKCAISISNKVSKKSVTRNKLRRLFHHHLSFRLSNISLDNDTWAFISLKPSCLKNPESILLKECDKLLTKAGITK</sequence>
<name>A0A0A2C372_PROMR</name>
<evidence type="ECO:0000313" key="8">
    <source>
        <dbReference type="EMBL" id="KGG20783.1"/>
    </source>
</evidence>
<dbReference type="GO" id="GO:0030677">
    <property type="term" value="C:ribonuclease P complex"/>
    <property type="evidence" value="ECO:0007669"/>
    <property type="project" value="TreeGrafter"/>
</dbReference>
<comment type="catalytic activity">
    <reaction evidence="6">
        <text>Endonucleolytic cleavage of RNA, removing 5'-extranucleotides from tRNA precursor.</text>
        <dbReference type="EC" id="3.1.26.5"/>
    </reaction>
</comment>
<evidence type="ECO:0000256" key="6">
    <source>
        <dbReference type="HAMAP-Rule" id="MF_00227"/>
    </source>
</evidence>
<comment type="function">
    <text evidence="6">RNaseP catalyzes the removal of the 5'-leader sequence from pre-tRNA to produce the mature 5'-terminus. It can also cleave other RNA substrates such as 4.5S RNA. The protein component plays an auxiliary but essential role in vivo by binding to the 5'-leader sequence and broadening the substrate specificity of the ribozyme.</text>
</comment>
<dbReference type="EC" id="3.1.26.5" evidence="6 7"/>
<evidence type="ECO:0000256" key="1">
    <source>
        <dbReference type="ARBA" id="ARBA00022694"/>
    </source>
</evidence>
<evidence type="ECO:0000256" key="3">
    <source>
        <dbReference type="ARBA" id="ARBA00022759"/>
    </source>
</evidence>
<dbReference type="InterPro" id="IPR020568">
    <property type="entry name" value="Ribosomal_Su5_D2-typ_SF"/>
</dbReference>
<proteinExistence type="inferred from homology"/>
<keyword evidence="2 6" id="KW-0540">Nuclease</keyword>
<gene>
    <name evidence="6" type="primary">rnpA</name>
    <name evidence="8" type="ORF">EV03_0719</name>
</gene>
<keyword evidence="3 6" id="KW-0255">Endonuclease</keyword>
<protein>
    <recommendedName>
        <fullName evidence="6 7">Ribonuclease P protein component</fullName>
        <shortName evidence="6">RNase P protein</shortName>
        <shortName evidence="6">RNaseP protein</shortName>
        <ecNumber evidence="6 7">3.1.26.5</ecNumber>
    </recommendedName>
    <alternativeName>
        <fullName evidence="6">Protein C5</fullName>
    </alternativeName>
</protein>
<comment type="caution">
    <text evidence="8">The sequence shown here is derived from an EMBL/GenBank/DDBJ whole genome shotgun (WGS) entry which is preliminary data.</text>
</comment>
<dbReference type="InterPro" id="IPR014721">
    <property type="entry name" value="Ribsml_uS5_D2-typ_fold_subgr"/>
</dbReference>
<keyword evidence="4 6" id="KW-0378">Hydrolase</keyword>
<evidence type="ECO:0000256" key="4">
    <source>
        <dbReference type="ARBA" id="ARBA00022801"/>
    </source>
</evidence>
<accession>A0A0A2C372</accession>
<organism evidence="8 9">
    <name type="scientific">Prochlorococcus marinus str. PAC1</name>
    <dbReference type="NCBI Taxonomy" id="59924"/>
    <lineage>
        <taxon>Bacteria</taxon>
        <taxon>Bacillati</taxon>
        <taxon>Cyanobacteriota</taxon>
        <taxon>Cyanophyceae</taxon>
        <taxon>Synechococcales</taxon>
        <taxon>Prochlorococcaceae</taxon>
        <taxon>Prochlorococcus</taxon>
    </lineage>
</organism>
<comment type="similarity">
    <text evidence="6">Belongs to the RnpA family.</text>
</comment>
<dbReference type="HAMAP" id="MF_00227">
    <property type="entry name" value="RNase_P"/>
    <property type="match status" value="1"/>
</dbReference>
<dbReference type="AlphaFoldDB" id="A0A0A2C372"/>
<dbReference type="GO" id="GO:0004526">
    <property type="term" value="F:ribonuclease P activity"/>
    <property type="evidence" value="ECO:0007669"/>
    <property type="project" value="UniProtKB-UniRule"/>
</dbReference>
<dbReference type="Proteomes" id="UP000030392">
    <property type="component" value="Unassembled WGS sequence"/>
</dbReference>
<dbReference type="GO" id="GO:0042781">
    <property type="term" value="F:3'-tRNA processing endoribonuclease activity"/>
    <property type="evidence" value="ECO:0007669"/>
    <property type="project" value="TreeGrafter"/>
</dbReference>
<dbReference type="RefSeq" id="WP_036905214.1">
    <property type="nucleotide sequence ID" value="NZ_CP138967.1"/>
</dbReference>
<dbReference type="GO" id="GO:0000049">
    <property type="term" value="F:tRNA binding"/>
    <property type="evidence" value="ECO:0007669"/>
    <property type="project" value="UniProtKB-UniRule"/>
</dbReference>
<dbReference type="Pfam" id="PF00825">
    <property type="entry name" value="Ribonuclease_P"/>
    <property type="match status" value="1"/>
</dbReference>
<keyword evidence="5 6" id="KW-0694">RNA-binding</keyword>
<dbReference type="GO" id="GO:0001682">
    <property type="term" value="P:tRNA 5'-leader removal"/>
    <property type="evidence" value="ECO:0007669"/>
    <property type="project" value="UniProtKB-UniRule"/>
</dbReference>
<dbReference type="PANTHER" id="PTHR33992:SF1">
    <property type="entry name" value="RIBONUCLEASE P PROTEIN COMPONENT"/>
    <property type="match status" value="1"/>
</dbReference>
<dbReference type="Gene3D" id="3.30.230.10">
    <property type="match status" value="1"/>
</dbReference>
<evidence type="ECO:0000256" key="7">
    <source>
        <dbReference type="NCBIfam" id="TIGR00188"/>
    </source>
</evidence>
<evidence type="ECO:0000256" key="5">
    <source>
        <dbReference type="ARBA" id="ARBA00022884"/>
    </source>
</evidence>
<dbReference type="InterPro" id="IPR000100">
    <property type="entry name" value="RNase_P"/>
</dbReference>
<comment type="subunit">
    <text evidence="6">Consists of a catalytic RNA component (M1 or rnpB) and a protein subunit.</text>
</comment>
<dbReference type="SUPFAM" id="SSF54211">
    <property type="entry name" value="Ribosomal protein S5 domain 2-like"/>
    <property type="match status" value="1"/>
</dbReference>
<reference evidence="9" key="1">
    <citation type="journal article" date="2014" name="Sci. Data">
        <title>Genomes of diverse isolates of the marine cyanobacterium Prochlorococcus.</title>
        <authorList>
            <person name="Biller S."/>
            <person name="Berube P."/>
            <person name="Thompson J."/>
            <person name="Kelly L."/>
            <person name="Roggensack S."/>
            <person name="Awad L."/>
            <person name="Roache-Johnson K."/>
            <person name="Ding H."/>
            <person name="Giovannoni S.J."/>
            <person name="Moore L.R."/>
            <person name="Chisholm S.W."/>
        </authorList>
    </citation>
    <scope>NUCLEOTIDE SEQUENCE [LARGE SCALE GENOMIC DNA]</scope>
    <source>
        <strain evidence="9">PAC1</strain>
    </source>
</reference>
<dbReference type="NCBIfam" id="TIGR00188">
    <property type="entry name" value="rnpA"/>
    <property type="match status" value="1"/>
</dbReference>
<dbReference type="PANTHER" id="PTHR33992">
    <property type="entry name" value="RIBONUCLEASE P PROTEIN COMPONENT"/>
    <property type="match status" value="1"/>
</dbReference>
<dbReference type="EMBL" id="JNAX01000010">
    <property type="protein sequence ID" value="KGG20783.1"/>
    <property type="molecule type" value="Genomic_DNA"/>
</dbReference>